<accession>A0A2K8SRA9</accession>
<evidence type="ECO:0000313" key="1">
    <source>
        <dbReference type="EMBL" id="AUB38009.1"/>
    </source>
</evidence>
<proteinExistence type="predicted"/>
<evidence type="ECO:0000313" key="2">
    <source>
        <dbReference type="Proteomes" id="UP000232003"/>
    </source>
</evidence>
<dbReference type="EMBL" id="CP024785">
    <property type="protein sequence ID" value="AUB38009.1"/>
    <property type="molecule type" value="Genomic_DNA"/>
</dbReference>
<dbReference type="KEGG" id="nfl:COO91_03966"/>
<organism evidence="1 2">
    <name type="scientific">Nostoc flagelliforme CCNUN1</name>
    <dbReference type="NCBI Taxonomy" id="2038116"/>
    <lineage>
        <taxon>Bacteria</taxon>
        <taxon>Bacillati</taxon>
        <taxon>Cyanobacteriota</taxon>
        <taxon>Cyanophyceae</taxon>
        <taxon>Nostocales</taxon>
        <taxon>Nostocaceae</taxon>
        <taxon>Nostoc</taxon>
    </lineage>
</organism>
<dbReference type="Proteomes" id="UP000232003">
    <property type="component" value="Chromosome"/>
</dbReference>
<name>A0A2K8SRA9_9NOSO</name>
<sequence>MGFVAIAVSIGIGAACGRQAMPMTGYAYAPKISSIKMPKNNLYLREFAVGLHS</sequence>
<protein>
    <submittedName>
        <fullName evidence="1">Uncharacterized protein</fullName>
    </submittedName>
</protein>
<reference evidence="1 2" key="1">
    <citation type="submission" date="2017-11" db="EMBL/GenBank/DDBJ databases">
        <title>Complete genome of a free-living desiccation-tolerant cyanobacterium and its photosynthetic adaptation to extreme terrestrial habitat.</title>
        <authorList>
            <person name="Shang J."/>
        </authorList>
    </citation>
    <scope>NUCLEOTIDE SEQUENCE [LARGE SCALE GENOMIC DNA]</scope>
    <source>
        <strain evidence="1 2">CCNUN1</strain>
    </source>
</reference>
<keyword evidence="2" id="KW-1185">Reference proteome</keyword>
<dbReference type="RefSeq" id="WP_157816529.1">
    <property type="nucleotide sequence ID" value="NZ_CAWNNC010000001.1"/>
</dbReference>
<dbReference type="AlphaFoldDB" id="A0A2K8SRA9"/>
<gene>
    <name evidence="1" type="ORF">COO91_03966</name>
</gene>